<proteinExistence type="predicted"/>
<dbReference type="Proteomes" id="UP000022447">
    <property type="component" value="Unassembled WGS sequence"/>
</dbReference>
<evidence type="ECO:0000313" key="3">
    <source>
        <dbReference type="Proteomes" id="UP000022447"/>
    </source>
</evidence>
<dbReference type="EMBL" id="JALZ01000029">
    <property type="protein sequence ID" value="ETX13354.1"/>
    <property type="molecule type" value="Genomic_DNA"/>
</dbReference>
<accession>X7EB96</accession>
<comment type="caution">
    <text evidence="2">The sequence shown here is derived from an EMBL/GenBank/DDBJ whole genome shotgun (WGS) entry which is preliminary data.</text>
</comment>
<evidence type="ECO:0000256" key="1">
    <source>
        <dbReference type="SAM" id="MobiDB-lite"/>
    </source>
</evidence>
<organism evidence="2 3">
    <name type="scientific">Roseivivax halodurans JCM 10272</name>
    <dbReference type="NCBI Taxonomy" id="1449350"/>
    <lineage>
        <taxon>Bacteria</taxon>
        <taxon>Pseudomonadati</taxon>
        <taxon>Pseudomonadota</taxon>
        <taxon>Alphaproteobacteria</taxon>
        <taxon>Rhodobacterales</taxon>
        <taxon>Roseobacteraceae</taxon>
        <taxon>Roseivivax</taxon>
    </lineage>
</organism>
<name>X7EB96_9RHOB</name>
<dbReference type="AlphaFoldDB" id="X7EB96"/>
<gene>
    <name evidence="2" type="ORF">OCH239_10955</name>
</gene>
<keyword evidence="3" id="KW-1185">Reference proteome</keyword>
<feature type="region of interest" description="Disordered" evidence="1">
    <location>
        <begin position="39"/>
        <end position="62"/>
    </location>
</feature>
<sequence length="134" mass="14820">MAAMARRSTSGARIILRVFTCRISSRTLMSGRVMAILRTMRPGRSSEAGRSRSTSRKTSPISQTLKKAVVACTFADGAMETQMRMFLPREAEFRSLEDGSVLQILAPIPGDVVLVDLLTHDGTMPRKHTDWCGY</sequence>
<reference evidence="2 3" key="1">
    <citation type="submission" date="2014-01" db="EMBL/GenBank/DDBJ databases">
        <title>Roseivivax halodurans JCM 10272 Genome Sequencing.</title>
        <authorList>
            <person name="Lai Q."/>
            <person name="Li G."/>
            <person name="Shao Z."/>
        </authorList>
    </citation>
    <scope>NUCLEOTIDE SEQUENCE [LARGE SCALE GENOMIC DNA]</scope>
    <source>
        <strain evidence="2 3">JCM 10272</strain>
    </source>
</reference>
<protein>
    <submittedName>
        <fullName evidence="2">Uncharacterized protein</fullName>
    </submittedName>
</protein>
<evidence type="ECO:0000313" key="2">
    <source>
        <dbReference type="EMBL" id="ETX13354.1"/>
    </source>
</evidence>